<dbReference type="OrthoDB" id="9811121at2"/>
<dbReference type="PANTHER" id="PTHR23088:SF27">
    <property type="entry name" value="DEAMINATED GLUTATHIONE AMIDASE"/>
    <property type="match status" value="1"/>
</dbReference>
<dbReference type="Gene3D" id="3.60.110.10">
    <property type="entry name" value="Carbon-nitrogen hydrolase"/>
    <property type="match status" value="1"/>
</dbReference>
<dbReference type="InterPro" id="IPR036526">
    <property type="entry name" value="C-N_Hydrolase_sf"/>
</dbReference>
<dbReference type="GO" id="GO:0016746">
    <property type="term" value="F:acyltransferase activity"/>
    <property type="evidence" value="ECO:0007669"/>
    <property type="project" value="UniProtKB-KW"/>
</dbReference>
<dbReference type="CDD" id="cd07583">
    <property type="entry name" value="nitrilase_5"/>
    <property type="match status" value="1"/>
</dbReference>
<reference evidence="3 4" key="1">
    <citation type="journal article" date="2013" name="Genome Announc.">
        <title>Draft genome sequences for three mercury-methylating, sulfate-reducing bacteria.</title>
        <authorList>
            <person name="Brown S.D."/>
            <person name="Hurt R.A.Jr."/>
            <person name="Gilmour C.C."/>
            <person name="Elias D.A."/>
        </authorList>
    </citation>
    <scope>NUCLEOTIDE SEQUENCE [LARGE SCALE GENOMIC DNA]</scope>
    <source>
        <strain evidence="3 4">DSM 2059</strain>
    </source>
</reference>
<accession>S7TNL4</accession>
<keyword evidence="3" id="KW-0012">Acyltransferase</keyword>
<dbReference type="PROSITE" id="PS50263">
    <property type="entry name" value="CN_HYDROLASE"/>
    <property type="match status" value="1"/>
</dbReference>
<proteinExistence type="inferred from homology"/>
<evidence type="ECO:0000313" key="4">
    <source>
        <dbReference type="Proteomes" id="UP000014977"/>
    </source>
</evidence>
<evidence type="ECO:0000256" key="1">
    <source>
        <dbReference type="ARBA" id="ARBA00010613"/>
    </source>
</evidence>
<dbReference type="Pfam" id="PF00795">
    <property type="entry name" value="CN_hydrolase"/>
    <property type="match status" value="1"/>
</dbReference>
<comment type="similarity">
    <text evidence="1">Belongs to the carbon-nitrogen hydrolase superfamily. NIT1/NIT2 family.</text>
</comment>
<dbReference type="PATRIC" id="fig|1121405.3.peg.2532"/>
<dbReference type="Proteomes" id="UP000014977">
    <property type="component" value="Unassembled WGS sequence"/>
</dbReference>
<dbReference type="PANTHER" id="PTHR23088">
    <property type="entry name" value="NITRILASE-RELATED"/>
    <property type="match status" value="1"/>
</dbReference>
<dbReference type="PROSITE" id="PS01227">
    <property type="entry name" value="UPF0012"/>
    <property type="match status" value="1"/>
</dbReference>
<gene>
    <name evidence="3" type="ORF">dsmv_0162</name>
</gene>
<dbReference type="RefSeq" id="WP_020876824.1">
    <property type="nucleotide sequence ID" value="NZ_ATHJ01000094.1"/>
</dbReference>
<evidence type="ECO:0000259" key="2">
    <source>
        <dbReference type="PROSITE" id="PS50263"/>
    </source>
</evidence>
<name>S7TNL4_DESML</name>
<keyword evidence="4" id="KW-1185">Reference proteome</keyword>
<keyword evidence="3" id="KW-0808">Transferase</keyword>
<dbReference type="InterPro" id="IPR001110">
    <property type="entry name" value="UPF0012_CS"/>
</dbReference>
<organism evidence="3 4">
    <name type="scientific">Desulfococcus multivorans DSM 2059</name>
    <dbReference type="NCBI Taxonomy" id="1121405"/>
    <lineage>
        <taxon>Bacteria</taxon>
        <taxon>Pseudomonadati</taxon>
        <taxon>Thermodesulfobacteriota</taxon>
        <taxon>Desulfobacteria</taxon>
        <taxon>Desulfobacterales</taxon>
        <taxon>Desulfococcaceae</taxon>
        <taxon>Desulfococcus</taxon>
    </lineage>
</organism>
<dbReference type="STRING" id="897.B2D07_04320"/>
<sequence>MTTPATFKVGFIQFDILTGEVSGNMTEAERHLEHLGDAGVAMAVLPEMWSCGFDNANLARHAESTPRILDRLSKTAIRHRMVIAGSLPEVAEGRIYNTLYLLDADGRIAGTYRKIHLFSVAGEHKHFSAGTRSVVCDTALGPVGLMICYDLRFPELCRALALKGARIVVVPAQWPDIRIEVWDVLARARAMENQIYIIGANRCGVENETRFPGHSIIVDPGGSVLAWAPDGDTRTDTAVVDLPHLERIREKVPALNERMPEAYVT</sequence>
<dbReference type="EMBL" id="ATHJ01000094">
    <property type="protein sequence ID" value="EPR38752.1"/>
    <property type="molecule type" value="Genomic_DNA"/>
</dbReference>
<protein>
    <submittedName>
        <fullName evidence="3">Nitrilase/cyanide hydratase and apolipoprotein N-acyltransferase</fullName>
    </submittedName>
</protein>
<keyword evidence="3" id="KW-0449">Lipoprotein</keyword>
<comment type="caution">
    <text evidence="3">The sequence shown here is derived from an EMBL/GenBank/DDBJ whole genome shotgun (WGS) entry which is preliminary data.</text>
</comment>
<dbReference type="InterPro" id="IPR003010">
    <property type="entry name" value="C-N_Hydrolase"/>
</dbReference>
<dbReference type="SUPFAM" id="SSF56317">
    <property type="entry name" value="Carbon-nitrogen hydrolase"/>
    <property type="match status" value="1"/>
</dbReference>
<dbReference type="AlphaFoldDB" id="S7TNL4"/>
<feature type="domain" description="CN hydrolase" evidence="2">
    <location>
        <begin position="7"/>
        <end position="242"/>
    </location>
</feature>
<evidence type="ECO:0000313" key="3">
    <source>
        <dbReference type="EMBL" id="EPR38752.1"/>
    </source>
</evidence>
<dbReference type="eggNOG" id="COG0388">
    <property type="taxonomic scope" value="Bacteria"/>
</dbReference>